<keyword evidence="3" id="KW-1185">Reference proteome</keyword>
<name>A0AAD8JJP8_9APIA</name>
<keyword evidence="1" id="KW-0472">Membrane</keyword>
<dbReference type="InterPro" id="IPR053283">
    <property type="entry name" value="TUNICAMYCIN_INDUCED_1"/>
</dbReference>
<dbReference type="EMBL" id="JAUIZM010000001">
    <property type="protein sequence ID" value="KAK1405727.1"/>
    <property type="molecule type" value="Genomic_DNA"/>
</dbReference>
<evidence type="ECO:0000313" key="3">
    <source>
        <dbReference type="Proteomes" id="UP001237642"/>
    </source>
</evidence>
<dbReference type="Proteomes" id="UP001237642">
    <property type="component" value="Unassembled WGS sequence"/>
</dbReference>
<comment type="caution">
    <text evidence="2">The sequence shown here is derived from an EMBL/GenBank/DDBJ whole genome shotgun (WGS) entry which is preliminary data.</text>
</comment>
<sequence>MMIINTLRFIFYVFILFQTLIPKLTLAITTKPPPFNLSHFIYPKIYDEFRPEPSIFLKDVLGAISEKRKWSNEDIEVTNLDLEKAEFAILSSYDLSFRVGSISEFAYTLKANEVSKWSKVGEFGEFERLVEDLSSKGVVDEFEIQGPFELRAKGGDHRFQLMLPVWFLFGLLCCYFNVVIFYCGFVMDYVCLFEFISSVSVLSYFTRM</sequence>
<proteinExistence type="predicted"/>
<feature type="transmembrane region" description="Helical" evidence="1">
    <location>
        <begin position="161"/>
        <end position="182"/>
    </location>
</feature>
<evidence type="ECO:0000313" key="2">
    <source>
        <dbReference type="EMBL" id="KAK1405727.1"/>
    </source>
</evidence>
<accession>A0AAD8JJP8</accession>
<organism evidence="2 3">
    <name type="scientific">Heracleum sosnowskyi</name>
    <dbReference type="NCBI Taxonomy" id="360622"/>
    <lineage>
        <taxon>Eukaryota</taxon>
        <taxon>Viridiplantae</taxon>
        <taxon>Streptophyta</taxon>
        <taxon>Embryophyta</taxon>
        <taxon>Tracheophyta</taxon>
        <taxon>Spermatophyta</taxon>
        <taxon>Magnoliopsida</taxon>
        <taxon>eudicotyledons</taxon>
        <taxon>Gunneridae</taxon>
        <taxon>Pentapetalae</taxon>
        <taxon>asterids</taxon>
        <taxon>campanulids</taxon>
        <taxon>Apiales</taxon>
        <taxon>Apiaceae</taxon>
        <taxon>Apioideae</taxon>
        <taxon>apioid superclade</taxon>
        <taxon>Tordylieae</taxon>
        <taxon>Tordyliinae</taxon>
        <taxon>Heracleum</taxon>
    </lineage>
</organism>
<keyword evidence="1" id="KW-0812">Transmembrane</keyword>
<evidence type="ECO:0000256" key="1">
    <source>
        <dbReference type="SAM" id="Phobius"/>
    </source>
</evidence>
<keyword evidence="1" id="KW-1133">Transmembrane helix</keyword>
<reference evidence="2" key="2">
    <citation type="submission" date="2023-05" db="EMBL/GenBank/DDBJ databases">
        <authorList>
            <person name="Schelkunov M.I."/>
        </authorList>
    </citation>
    <scope>NUCLEOTIDE SEQUENCE</scope>
    <source>
        <strain evidence="2">Hsosn_3</strain>
        <tissue evidence="2">Leaf</tissue>
    </source>
</reference>
<protein>
    <submittedName>
        <fullName evidence="2">Uncharacterized protein</fullName>
    </submittedName>
</protein>
<gene>
    <name evidence="2" type="ORF">POM88_005332</name>
</gene>
<dbReference type="PANTHER" id="PTHR34454">
    <property type="entry name" value="TUNICAMYCIN INDUCED PROTEIN"/>
    <property type="match status" value="1"/>
</dbReference>
<reference evidence="2" key="1">
    <citation type="submission" date="2023-02" db="EMBL/GenBank/DDBJ databases">
        <title>Genome of toxic invasive species Heracleum sosnowskyi carries increased number of genes despite the absence of recent whole-genome duplications.</title>
        <authorList>
            <person name="Schelkunov M."/>
            <person name="Shtratnikova V."/>
            <person name="Makarenko M."/>
            <person name="Klepikova A."/>
            <person name="Omelchenko D."/>
            <person name="Novikova G."/>
            <person name="Obukhova E."/>
            <person name="Bogdanov V."/>
            <person name="Penin A."/>
            <person name="Logacheva M."/>
        </authorList>
    </citation>
    <scope>NUCLEOTIDE SEQUENCE</scope>
    <source>
        <strain evidence="2">Hsosn_3</strain>
        <tissue evidence="2">Leaf</tissue>
    </source>
</reference>
<dbReference type="AlphaFoldDB" id="A0AAD8JJP8"/>
<dbReference type="PANTHER" id="PTHR34454:SF3">
    <property type="entry name" value="PEPTIDASE I, PUTATIVE-RELATED"/>
    <property type="match status" value="1"/>
</dbReference>